<name>A0A6G1FAF1_9ORYZ</name>
<gene>
    <name evidence="7" type="ORF">E2562_020038</name>
</gene>
<evidence type="ECO:0000256" key="3">
    <source>
        <dbReference type="ARBA" id="ARBA00022723"/>
    </source>
</evidence>
<evidence type="ECO:0000256" key="2">
    <source>
        <dbReference type="ARBA" id="ARBA00022692"/>
    </source>
</evidence>
<dbReference type="PANTHER" id="PTHR47947">
    <property type="entry name" value="CYTOCHROME P450 82C3-RELATED"/>
    <property type="match status" value="1"/>
</dbReference>
<dbReference type="Gene3D" id="1.10.630.10">
    <property type="entry name" value="Cytochrome P450"/>
    <property type="match status" value="1"/>
</dbReference>
<evidence type="ECO:0000256" key="5">
    <source>
        <dbReference type="ARBA" id="ARBA00023002"/>
    </source>
</evidence>
<proteinExistence type="predicted"/>
<keyword evidence="8" id="KW-1185">Reference proteome</keyword>
<dbReference type="InterPro" id="IPR002401">
    <property type="entry name" value="Cyt_P450_E_grp-I"/>
</dbReference>
<evidence type="ECO:0000256" key="6">
    <source>
        <dbReference type="ARBA" id="ARBA00023004"/>
    </source>
</evidence>
<evidence type="ECO:0000313" key="7">
    <source>
        <dbReference type="EMBL" id="KAF0933908.1"/>
    </source>
</evidence>
<dbReference type="GO" id="GO:0016705">
    <property type="term" value="F:oxidoreductase activity, acting on paired donors, with incorporation or reduction of molecular oxygen"/>
    <property type="evidence" value="ECO:0007669"/>
    <property type="project" value="InterPro"/>
</dbReference>
<dbReference type="GO" id="GO:0004497">
    <property type="term" value="F:monooxygenase activity"/>
    <property type="evidence" value="ECO:0007669"/>
    <property type="project" value="InterPro"/>
</dbReference>
<dbReference type="InterPro" id="IPR001128">
    <property type="entry name" value="Cyt_P450"/>
</dbReference>
<sequence>MYEFSFCEAAVLGGLSNSIADHGHRNIPPEPAGLPLVGHLHLFEKPLHRTLARLAARHGSVFRLRLGSRRVVVVSSASTAEECLGAHNVAFANRPRLPSGRILSYDWSTMGTASYGAYWRHVRRIAVTEILSAHRVRQFADAHVREARAMARRLCLSAARGRVRLELKPRLFELLMNTMMAMICEKTYYGADDDEVSEEARWFRAMVEETMALSGASTGLIDDQRKEMEREDADADDRAPPLVRRRTMIGVLLSVQSKDPEVCPDQLISSLCINLYGQLDTQTSNL</sequence>
<dbReference type="InterPro" id="IPR036396">
    <property type="entry name" value="Cyt_P450_sf"/>
</dbReference>
<dbReference type="AlphaFoldDB" id="A0A6G1FAF1"/>
<dbReference type="OrthoDB" id="1055148at2759"/>
<dbReference type="SUPFAM" id="SSF48264">
    <property type="entry name" value="Cytochrome P450"/>
    <property type="match status" value="1"/>
</dbReference>
<keyword evidence="3" id="KW-0479">Metal-binding</keyword>
<keyword evidence="5" id="KW-0560">Oxidoreductase</keyword>
<reference evidence="7 8" key="1">
    <citation type="submission" date="2019-11" db="EMBL/GenBank/DDBJ databases">
        <title>Whole genome sequence of Oryza granulata.</title>
        <authorList>
            <person name="Li W."/>
        </authorList>
    </citation>
    <scope>NUCLEOTIDE SEQUENCE [LARGE SCALE GENOMIC DNA]</scope>
    <source>
        <strain evidence="8">cv. Menghai</strain>
        <tissue evidence="7">Leaf</tissue>
    </source>
</reference>
<evidence type="ECO:0000256" key="4">
    <source>
        <dbReference type="ARBA" id="ARBA00022989"/>
    </source>
</evidence>
<accession>A0A6G1FAF1</accession>
<keyword evidence="4" id="KW-0472">Membrane</keyword>
<evidence type="ECO:0000313" key="8">
    <source>
        <dbReference type="Proteomes" id="UP000479710"/>
    </source>
</evidence>
<keyword evidence="4" id="KW-1133">Transmembrane helix</keyword>
<evidence type="ECO:0000256" key="1">
    <source>
        <dbReference type="ARBA" id="ARBA00022617"/>
    </source>
</evidence>
<comment type="caution">
    <text evidence="7">The sequence shown here is derived from an EMBL/GenBank/DDBJ whole genome shotgun (WGS) entry which is preliminary data.</text>
</comment>
<dbReference type="PANTHER" id="PTHR47947:SF42">
    <property type="entry name" value="OS02G0503700 PROTEIN"/>
    <property type="match status" value="1"/>
</dbReference>
<dbReference type="InterPro" id="IPR050651">
    <property type="entry name" value="Plant_Cytochrome_P450_Monoox"/>
</dbReference>
<evidence type="ECO:0008006" key="9">
    <source>
        <dbReference type="Google" id="ProtNLM"/>
    </source>
</evidence>
<dbReference type="GO" id="GO:0005506">
    <property type="term" value="F:iron ion binding"/>
    <property type="evidence" value="ECO:0007669"/>
    <property type="project" value="InterPro"/>
</dbReference>
<dbReference type="Proteomes" id="UP000479710">
    <property type="component" value="Unassembled WGS sequence"/>
</dbReference>
<organism evidence="7 8">
    <name type="scientific">Oryza meyeriana var. granulata</name>
    <dbReference type="NCBI Taxonomy" id="110450"/>
    <lineage>
        <taxon>Eukaryota</taxon>
        <taxon>Viridiplantae</taxon>
        <taxon>Streptophyta</taxon>
        <taxon>Embryophyta</taxon>
        <taxon>Tracheophyta</taxon>
        <taxon>Spermatophyta</taxon>
        <taxon>Magnoliopsida</taxon>
        <taxon>Liliopsida</taxon>
        <taxon>Poales</taxon>
        <taxon>Poaceae</taxon>
        <taxon>BOP clade</taxon>
        <taxon>Oryzoideae</taxon>
        <taxon>Oryzeae</taxon>
        <taxon>Oryzinae</taxon>
        <taxon>Oryza</taxon>
        <taxon>Oryza meyeriana</taxon>
    </lineage>
</organism>
<dbReference type="PRINTS" id="PR00463">
    <property type="entry name" value="EP450I"/>
</dbReference>
<keyword evidence="2" id="KW-0812">Transmembrane</keyword>
<dbReference type="EMBL" id="SPHZ02000001">
    <property type="protein sequence ID" value="KAF0933908.1"/>
    <property type="molecule type" value="Genomic_DNA"/>
</dbReference>
<keyword evidence="6" id="KW-0408">Iron</keyword>
<dbReference type="GO" id="GO:0020037">
    <property type="term" value="F:heme binding"/>
    <property type="evidence" value="ECO:0007669"/>
    <property type="project" value="InterPro"/>
</dbReference>
<dbReference type="Pfam" id="PF00067">
    <property type="entry name" value="p450"/>
    <property type="match status" value="1"/>
</dbReference>
<keyword evidence="1" id="KW-0349">Heme</keyword>
<protein>
    <recommendedName>
        <fullName evidence="9">Cytochrome P450</fullName>
    </recommendedName>
</protein>